<keyword evidence="1" id="KW-0521">NADP</keyword>
<dbReference type="InterPro" id="IPR051609">
    <property type="entry name" value="NmrA/Isoflavone_reductase-like"/>
</dbReference>
<dbReference type="GO" id="GO:0016491">
    <property type="term" value="F:oxidoreductase activity"/>
    <property type="evidence" value="ECO:0007669"/>
    <property type="project" value="UniProtKB-KW"/>
</dbReference>
<keyword evidence="5" id="KW-1185">Reference proteome</keyword>
<evidence type="ECO:0000256" key="1">
    <source>
        <dbReference type="ARBA" id="ARBA00022857"/>
    </source>
</evidence>
<dbReference type="EMBL" id="JAUJFL010000005">
    <property type="protein sequence ID" value="KAK2603257.1"/>
    <property type="molecule type" value="Genomic_DNA"/>
</dbReference>
<dbReference type="InterPro" id="IPR036291">
    <property type="entry name" value="NAD(P)-bd_dom_sf"/>
</dbReference>
<name>A0AAD9SAR5_PHOAM</name>
<accession>A0AAD9SAR5</accession>
<dbReference type="Proteomes" id="UP001265746">
    <property type="component" value="Unassembled WGS sequence"/>
</dbReference>
<evidence type="ECO:0000313" key="4">
    <source>
        <dbReference type="EMBL" id="KAK2603257.1"/>
    </source>
</evidence>
<evidence type="ECO:0000313" key="5">
    <source>
        <dbReference type="Proteomes" id="UP001265746"/>
    </source>
</evidence>
<sequence length="310" mass="33978">MGRTIQKVALTGATGNVGAPILKNLLRNNFQVTVLTRSADHAFPNGVNVQVVDYSSSASLESALRGCEACVDANLTQDDTPIRLMNAAAAVGVYRYIPSDYSLDPFNSKLNALPVFAMKDARDRHLFKVCEESSGSMTWSIVCNGPFLDWNLRTGFKGIDLYNKKATIMGTGTNKHPWTMLDDVGKAVAGTLLKPAKTENRPVFVYSVVKSDEEMLKLAQEALGSDAWVVKTVDAQATFDKAVADLKAGIINMQVFGDMIRFSNTQPDMAHPWHNPDNGLFGIQEMSDDEVKVLIKSIVEKQPFKRTGEL</sequence>
<dbReference type="PANTHER" id="PTHR47706">
    <property type="entry name" value="NMRA-LIKE FAMILY PROTEIN"/>
    <property type="match status" value="1"/>
</dbReference>
<reference evidence="4" key="1">
    <citation type="submission" date="2023-06" db="EMBL/GenBank/DDBJ databases">
        <authorList>
            <person name="Noh H."/>
        </authorList>
    </citation>
    <scope>NUCLEOTIDE SEQUENCE</scope>
    <source>
        <strain evidence="4">DUCC20226</strain>
    </source>
</reference>
<evidence type="ECO:0000256" key="2">
    <source>
        <dbReference type="ARBA" id="ARBA00023002"/>
    </source>
</evidence>
<gene>
    <name evidence="4" type="ORF">N8I77_009728</name>
</gene>
<protein>
    <recommendedName>
        <fullName evidence="3">NmrA-like domain-containing protein</fullName>
    </recommendedName>
</protein>
<dbReference type="AlphaFoldDB" id="A0AAD9SAR5"/>
<organism evidence="4 5">
    <name type="scientific">Phomopsis amygdali</name>
    <name type="common">Fusicoccum amygdali</name>
    <dbReference type="NCBI Taxonomy" id="1214568"/>
    <lineage>
        <taxon>Eukaryota</taxon>
        <taxon>Fungi</taxon>
        <taxon>Dikarya</taxon>
        <taxon>Ascomycota</taxon>
        <taxon>Pezizomycotina</taxon>
        <taxon>Sordariomycetes</taxon>
        <taxon>Sordariomycetidae</taxon>
        <taxon>Diaporthales</taxon>
        <taxon>Diaporthaceae</taxon>
        <taxon>Diaporthe</taxon>
    </lineage>
</organism>
<keyword evidence="2" id="KW-0560">Oxidoreductase</keyword>
<dbReference type="InterPro" id="IPR008030">
    <property type="entry name" value="NmrA-like"/>
</dbReference>
<dbReference type="SUPFAM" id="SSF51735">
    <property type="entry name" value="NAD(P)-binding Rossmann-fold domains"/>
    <property type="match status" value="1"/>
</dbReference>
<dbReference type="Pfam" id="PF05368">
    <property type="entry name" value="NmrA"/>
    <property type="match status" value="1"/>
</dbReference>
<comment type="caution">
    <text evidence="4">The sequence shown here is derived from an EMBL/GenBank/DDBJ whole genome shotgun (WGS) entry which is preliminary data.</text>
</comment>
<evidence type="ECO:0000259" key="3">
    <source>
        <dbReference type="Pfam" id="PF05368"/>
    </source>
</evidence>
<proteinExistence type="predicted"/>
<feature type="domain" description="NmrA-like" evidence="3">
    <location>
        <begin position="6"/>
        <end position="226"/>
    </location>
</feature>
<dbReference type="PANTHER" id="PTHR47706:SF1">
    <property type="entry name" value="CIPA-LIKE, PUTATIVE (AFU_ORTHOLOGUE AFUA_1G12460)-RELATED"/>
    <property type="match status" value="1"/>
</dbReference>
<dbReference type="Gene3D" id="3.40.50.720">
    <property type="entry name" value="NAD(P)-binding Rossmann-like Domain"/>
    <property type="match status" value="1"/>
</dbReference>